<evidence type="ECO:0000256" key="2">
    <source>
        <dbReference type="SAM" id="Phobius"/>
    </source>
</evidence>
<keyword evidence="2" id="KW-0812">Transmembrane</keyword>
<reference evidence="4 5" key="1">
    <citation type="journal article" date="2015" name="Genome Announc.">
        <title>Expanding the biotechnology potential of lactobacilli through comparative genomics of 213 strains and associated genera.</title>
        <authorList>
            <person name="Sun Z."/>
            <person name="Harris H.M."/>
            <person name="McCann A."/>
            <person name="Guo C."/>
            <person name="Argimon S."/>
            <person name="Zhang W."/>
            <person name="Yang X."/>
            <person name="Jeffery I.B."/>
            <person name="Cooney J.C."/>
            <person name="Kagawa T.F."/>
            <person name="Liu W."/>
            <person name="Song Y."/>
            <person name="Salvetti E."/>
            <person name="Wrobel A."/>
            <person name="Rasinkangas P."/>
            <person name="Parkhill J."/>
            <person name="Rea M.C."/>
            <person name="O'Sullivan O."/>
            <person name="Ritari J."/>
            <person name="Douillard F.P."/>
            <person name="Paul Ross R."/>
            <person name="Yang R."/>
            <person name="Briner A.E."/>
            <person name="Felis G.E."/>
            <person name="de Vos W.M."/>
            <person name="Barrangou R."/>
            <person name="Klaenhammer T.R."/>
            <person name="Caufield P.W."/>
            <person name="Cui Y."/>
            <person name="Zhang H."/>
            <person name="O'Toole P.W."/>
        </authorList>
    </citation>
    <scope>NUCLEOTIDE SEQUENCE [LARGE SCALE GENOMIC DNA]</scope>
    <source>
        <strain evidence="4 5">DSM 16043</strain>
    </source>
</reference>
<evidence type="ECO:0000256" key="1">
    <source>
        <dbReference type="ARBA" id="ARBA00009067"/>
    </source>
</evidence>
<feature type="transmembrane region" description="Helical" evidence="2">
    <location>
        <begin position="151"/>
        <end position="169"/>
    </location>
</feature>
<feature type="transmembrane region" description="Helical" evidence="2">
    <location>
        <begin position="199"/>
        <end position="219"/>
    </location>
</feature>
<keyword evidence="2" id="KW-1133">Transmembrane helix</keyword>
<accession>A0A0R1UFA3</accession>
<protein>
    <recommendedName>
        <fullName evidence="3">CAAX prenyl protease 2/Lysostaphin resistance protein A-like domain-containing protein</fullName>
    </recommendedName>
</protein>
<proteinExistence type="inferred from homology"/>
<comment type="caution">
    <text evidence="4">The sequence shown here is derived from an EMBL/GenBank/DDBJ whole genome shotgun (WGS) entry which is preliminary data.</text>
</comment>
<dbReference type="EMBL" id="AZFM01000016">
    <property type="protein sequence ID" value="KRL89946.1"/>
    <property type="molecule type" value="Genomic_DNA"/>
</dbReference>
<dbReference type="GO" id="GO:0080120">
    <property type="term" value="P:CAAX-box protein maturation"/>
    <property type="evidence" value="ECO:0007669"/>
    <property type="project" value="UniProtKB-ARBA"/>
</dbReference>
<dbReference type="GO" id="GO:0004175">
    <property type="term" value="F:endopeptidase activity"/>
    <property type="evidence" value="ECO:0007669"/>
    <property type="project" value="UniProtKB-ARBA"/>
</dbReference>
<keyword evidence="5" id="KW-1185">Reference proteome</keyword>
<feature type="domain" description="CAAX prenyl protease 2/Lysostaphin resistance protein A-like" evidence="3">
    <location>
        <begin position="117"/>
        <end position="212"/>
    </location>
</feature>
<dbReference type="InterPro" id="IPR003675">
    <property type="entry name" value="Rce1/LyrA-like_dom"/>
</dbReference>
<dbReference type="STRING" id="1423763.FC46_GL000442"/>
<comment type="similarity">
    <text evidence="1">Belongs to the UPF0177 family.</text>
</comment>
<organism evidence="4 5">
    <name type="scientific">Lactobacillus kalixensis DSM 16043</name>
    <dbReference type="NCBI Taxonomy" id="1423763"/>
    <lineage>
        <taxon>Bacteria</taxon>
        <taxon>Bacillati</taxon>
        <taxon>Bacillota</taxon>
        <taxon>Bacilli</taxon>
        <taxon>Lactobacillales</taxon>
        <taxon>Lactobacillaceae</taxon>
        <taxon>Lactobacillus</taxon>
    </lineage>
</organism>
<evidence type="ECO:0000313" key="5">
    <source>
        <dbReference type="Proteomes" id="UP000051036"/>
    </source>
</evidence>
<dbReference type="Proteomes" id="UP000051036">
    <property type="component" value="Unassembled WGS sequence"/>
</dbReference>
<evidence type="ECO:0000313" key="4">
    <source>
        <dbReference type="EMBL" id="KRL89946.1"/>
    </source>
</evidence>
<dbReference type="Pfam" id="PF02517">
    <property type="entry name" value="Rce1-like"/>
    <property type="match status" value="1"/>
</dbReference>
<feature type="transmembrane region" description="Helical" evidence="2">
    <location>
        <begin position="117"/>
        <end position="139"/>
    </location>
</feature>
<gene>
    <name evidence="4" type="ORF">FC46_GL000442</name>
</gene>
<feature type="transmembrane region" description="Helical" evidence="2">
    <location>
        <begin position="44"/>
        <end position="64"/>
    </location>
</feature>
<sequence length="220" mass="24958">MKGKVLLNFLKQAKLSKLAPFSIIVLLLATFLGTSHILPSILPYFVFIVFGLLALYLQYSSKIIPLIFEKPAKNSWWKIVPIVIVTLIIAYVLSLFSSTVANSALGNGSQSDKLLRLFWISVSLIGEEIITASLTFPFYTLIHKKIGDRGSWLYAAIIGSLLFGLLHFRTYNWNLYQMMLPIGLGRLPFTWLWIKSDSLWSAIIAHIIYDLIVFLPMVFQ</sequence>
<name>A0A0R1UFA3_9LACO</name>
<feature type="transmembrane region" description="Helical" evidence="2">
    <location>
        <begin position="21"/>
        <end position="38"/>
    </location>
</feature>
<evidence type="ECO:0000259" key="3">
    <source>
        <dbReference type="Pfam" id="PF02517"/>
    </source>
</evidence>
<keyword evidence="2" id="KW-0472">Membrane</keyword>
<feature type="transmembrane region" description="Helical" evidence="2">
    <location>
        <begin position="76"/>
        <end position="97"/>
    </location>
</feature>
<dbReference type="AlphaFoldDB" id="A0A0R1UFA3"/>
<dbReference type="PATRIC" id="fig|1423763.3.peg.446"/>